<dbReference type="GO" id="GO:0016020">
    <property type="term" value="C:membrane"/>
    <property type="evidence" value="ECO:0007669"/>
    <property type="project" value="UniProtKB-SubCell"/>
</dbReference>
<proteinExistence type="predicted"/>
<feature type="transmembrane region" description="Helical" evidence="6">
    <location>
        <begin position="907"/>
        <end position="926"/>
    </location>
</feature>
<dbReference type="PANTHER" id="PTHR37984">
    <property type="entry name" value="PROTEIN CBG26694"/>
    <property type="match status" value="1"/>
</dbReference>
<evidence type="ECO:0000259" key="7">
    <source>
        <dbReference type="PROSITE" id="PS50994"/>
    </source>
</evidence>
<evidence type="ECO:0000256" key="1">
    <source>
        <dbReference type="ARBA" id="ARBA00004141"/>
    </source>
</evidence>
<dbReference type="Pfam" id="PF02535">
    <property type="entry name" value="Zip"/>
    <property type="match status" value="1"/>
</dbReference>
<dbReference type="GO" id="GO:0015074">
    <property type="term" value="P:DNA integration"/>
    <property type="evidence" value="ECO:0007669"/>
    <property type="project" value="InterPro"/>
</dbReference>
<organism evidence="8 9">
    <name type="scientific">Merluccius polli</name>
    <name type="common">Benguela hake</name>
    <name type="synonym">Merluccius cadenati</name>
    <dbReference type="NCBI Taxonomy" id="89951"/>
    <lineage>
        <taxon>Eukaryota</taxon>
        <taxon>Metazoa</taxon>
        <taxon>Chordata</taxon>
        <taxon>Craniata</taxon>
        <taxon>Vertebrata</taxon>
        <taxon>Euteleostomi</taxon>
        <taxon>Actinopterygii</taxon>
        <taxon>Neopterygii</taxon>
        <taxon>Teleostei</taxon>
        <taxon>Neoteleostei</taxon>
        <taxon>Acanthomorphata</taxon>
        <taxon>Zeiogadaria</taxon>
        <taxon>Gadariae</taxon>
        <taxon>Gadiformes</taxon>
        <taxon>Gadoidei</taxon>
        <taxon>Merlucciidae</taxon>
        <taxon>Merluccius</taxon>
    </lineage>
</organism>
<gene>
    <name evidence="8" type="primary">SLC39A3</name>
    <name evidence="8" type="ORF">N1851_008321</name>
</gene>
<feature type="transmembrane region" description="Helical" evidence="6">
    <location>
        <begin position="525"/>
        <end position="545"/>
    </location>
</feature>
<dbReference type="SUPFAM" id="SSF53098">
    <property type="entry name" value="Ribonuclease H-like"/>
    <property type="match status" value="1"/>
</dbReference>
<evidence type="ECO:0000256" key="6">
    <source>
        <dbReference type="SAM" id="Phobius"/>
    </source>
</evidence>
<keyword evidence="9" id="KW-1185">Reference proteome</keyword>
<feature type="transmembrane region" description="Helical" evidence="6">
    <location>
        <begin position="883"/>
        <end position="901"/>
    </location>
</feature>
<keyword evidence="2 6" id="KW-0812">Transmembrane</keyword>
<accession>A0AA47N1M2</accession>
<evidence type="ECO:0000256" key="2">
    <source>
        <dbReference type="ARBA" id="ARBA00022692"/>
    </source>
</evidence>
<name>A0AA47N1M2_MERPO</name>
<dbReference type="GO" id="GO:0003676">
    <property type="term" value="F:nucleic acid binding"/>
    <property type="evidence" value="ECO:0007669"/>
    <property type="project" value="InterPro"/>
</dbReference>
<dbReference type="GO" id="GO:0008168">
    <property type="term" value="F:methyltransferase activity"/>
    <property type="evidence" value="ECO:0007669"/>
    <property type="project" value="InterPro"/>
</dbReference>
<feature type="domain" description="Integrase catalytic" evidence="7">
    <location>
        <begin position="41"/>
        <end position="216"/>
    </location>
</feature>
<keyword evidence="4 6" id="KW-0472">Membrane</keyword>
<sequence>MYYLGENGLSMRRVILTEKEKDEVLAEVHAGHFGAKRMQEKVNQPFYWKTITRDAQDWASVDLIGPFKASKNGNHFCLTATDFFTKWVEARPIKDKTAAATSQALMDIFYTHGAPEVILTDQGREFWNKVNKSLFEEFGVTHRITSAYHPQTNGLDERTNQTLKRSIGKTLDGQQERYSPYRLMYGREPRLFSETTGDLPDDVDIASPDKEDIENTSRQGLRAMERSMTRRVTANIEKAQERQKESYKRRTKRGTKRFRITPGMEVLKKNERKRGRHGSQAAWPIKETVSKPADSDHHDLLSSELEDPLEACPASLSKRVEDFRAMLSNPSTWLSDHAMDHAQALLKAQYPNINGLYATTSLALLSTLTKPAQGFVQILNVSANHWVTGRVSDCSGLTYSSRQVAQIVDCLLLPTVLLSAAAGEMQLFPRAMRSPTAEPFAIDVDVHCLCRRTIRQGKEPQVPCRRCDIVTGRVYHAEAKEHTRDIKNQHLLEVWCINLNLEQARPRAYNWEQPEACPPADMNVLVVKVLGLVAVVTLMLAGMLVPFNTRDSRGCETEEETLRAPTEERQAWGSVTVSEDLSWGRNKASATAKAQQRLYFLRKLRWSRLPQRLMVNFYHCAVESVLTYGLLVWFSGCTSTEKEAIHRVVRAAGKIIGVILPDITTVYTSRCMCRVENILQDHLHPAHHLFQLLPSGRRYRSIRAETSRLANNLDQIQGPKLTSYQSGLQVLGSVKVVLDFPLAETVMVLGFIFSMLVEQLVLTFRKEQPSFIALETFSGGDSEAGSDSGYDTPFIATSRPPARGHCHTHLSPSDTAGGLRLLGLVLALSAHSVLEGVALGLQEDAARLGSMLLGVGVHETLAAGALGDSVARAALSMRDALKVALPVSLMIPLGAAVGVAVQTTESLAWAVAALFVTFLEILPGELQDRQDGFLKVLFLLLGYGLLAGLVIR</sequence>
<dbReference type="InterPro" id="IPR050951">
    <property type="entry name" value="Retrovirus_Pol_polyprotein"/>
</dbReference>
<dbReference type="GO" id="GO:0016706">
    <property type="term" value="F:2-oxoglutarate-dependent dioxygenase activity"/>
    <property type="evidence" value="ECO:0007669"/>
    <property type="project" value="InterPro"/>
</dbReference>
<evidence type="ECO:0000256" key="3">
    <source>
        <dbReference type="ARBA" id="ARBA00022989"/>
    </source>
</evidence>
<evidence type="ECO:0000313" key="8">
    <source>
        <dbReference type="EMBL" id="KAK0150569.1"/>
    </source>
</evidence>
<dbReference type="Gene3D" id="3.30.420.10">
    <property type="entry name" value="Ribonuclease H-like superfamily/Ribonuclease H"/>
    <property type="match status" value="1"/>
</dbReference>
<dbReference type="Pfam" id="PF09004">
    <property type="entry name" value="ALKBH8_N"/>
    <property type="match status" value="1"/>
</dbReference>
<evidence type="ECO:0000256" key="4">
    <source>
        <dbReference type="ARBA" id="ARBA00023136"/>
    </source>
</evidence>
<dbReference type="GO" id="GO:0046873">
    <property type="term" value="F:metal ion transmembrane transporter activity"/>
    <property type="evidence" value="ECO:0007669"/>
    <property type="project" value="InterPro"/>
</dbReference>
<dbReference type="PANTHER" id="PTHR37984:SF5">
    <property type="entry name" value="PROTEIN NYNRIN-LIKE"/>
    <property type="match status" value="1"/>
</dbReference>
<feature type="transmembrane region" description="Helical" evidence="6">
    <location>
        <begin position="933"/>
        <end position="951"/>
    </location>
</feature>
<protein>
    <submittedName>
        <fullName evidence="8">Zinc transporter ZIP3</fullName>
    </submittedName>
</protein>
<evidence type="ECO:0000313" key="9">
    <source>
        <dbReference type="Proteomes" id="UP001174136"/>
    </source>
</evidence>
<dbReference type="InterPro" id="IPR003689">
    <property type="entry name" value="ZIP"/>
</dbReference>
<dbReference type="PROSITE" id="PS50994">
    <property type="entry name" value="INTEGRASE"/>
    <property type="match status" value="1"/>
</dbReference>
<dbReference type="InterPro" id="IPR015095">
    <property type="entry name" value="AlkB_hom8_N"/>
</dbReference>
<comment type="subcellular location">
    <subcellularLocation>
        <location evidence="1">Membrane</location>
        <topology evidence="1">Multi-pass membrane protein</topology>
    </subcellularLocation>
</comment>
<dbReference type="AlphaFoldDB" id="A0AA47N1M2"/>
<dbReference type="InterPro" id="IPR036397">
    <property type="entry name" value="RNaseH_sf"/>
</dbReference>
<dbReference type="InterPro" id="IPR001584">
    <property type="entry name" value="Integrase_cat-core"/>
</dbReference>
<dbReference type="EMBL" id="JAOPHQ010001461">
    <property type="protein sequence ID" value="KAK0150569.1"/>
    <property type="molecule type" value="Genomic_DNA"/>
</dbReference>
<comment type="caution">
    <text evidence="8">The sequence shown here is derived from an EMBL/GenBank/DDBJ whole genome shotgun (WGS) entry which is preliminary data.</text>
</comment>
<dbReference type="Proteomes" id="UP001174136">
    <property type="component" value="Unassembled WGS sequence"/>
</dbReference>
<dbReference type="Gene3D" id="1.10.340.70">
    <property type="match status" value="1"/>
</dbReference>
<dbReference type="Pfam" id="PF00665">
    <property type="entry name" value="rve"/>
    <property type="match status" value="1"/>
</dbReference>
<dbReference type="InterPro" id="IPR012337">
    <property type="entry name" value="RNaseH-like_sf"/>
</dbReference>
<feature type="region of interest" description="Disordered" evidence="5">
    <location>
        <begin position="192"/>
        <end position="219"/>
    </location>
</feature>
<evidence type="ECO:0000256" key="5">
    <source>
        <dbReference type="SAM" id="MobiDB-lite"/>
    </source>
</evidence>
<keyword evidence="3 6" id="KW-1133">Transmembrane helix</keyword>
<reference evidence="8" key="1">
    <citation type="journal article" date="2023" name="Front. Mar. Sci.">
        <title>A new Merluccius polli reference genome to investigate the effects of global change in West African waters.</title>
        <authorList>
            <person name="Mateo J.L."/>
            <person name="Blanco-Fernandez C."/>
            <person name="Garcia-Vazquez E."/>
            <person name="Machado-Schiaffino G."/>
        </authorList>
    </citation>
    <scope>NUCLEOTIDE SEQUENCE</scope>
    <source>
        <strain evidence="8">C29</strain>
        <tissue evidence="8">Fin</tissue>
    </source>
</reference>